<dbReference type="GO" id="GO:0016301">
    <property type="term" value="F:kinase activity"/>
    <property type="evidence" value="ECO:0007669"/>
    <property type="project" value="UniProtKB-KW"/>
</dbReference>
<keyword evidence="9 11" id="KW-0057">Aromatic amino acid biosynthesis</keyword>
<comment type="cofactor">
    <cofactor evidence="11">
        <name>Mg(2+)</name>
        <dbReference type="ChEBI" id="CHEBI:18420"/>
    </cofactor>
    <text evidence="11">Binds 1 Mg(2+) ion per subunit.</text>
</comment>
<organism evidence="12 13">
    <name type="scientific">Salimicrobium humidisoli</name>
    <dbReference type="NCBI Taxonomy" id="2029857"/>
    <lineage>
        <taxon>Bacteria</taxon>
        <taxon>Bacillati</taxon>
        <taxon>Bacillota</taxon>
        <taxon>Bacilli</taxon>
        <taxon>Bacillales</taxon>
        <taxon>Bacillaceae</taxon>
        <taxon>Salimicrobium</taxon>
    </lineage>
</organism>
<dbReference type="EC" id="2.7.1.71" evidence="3 11"/>
<keyword evidence="11" id="KW-0460">Magnesium</keyword>
<feature type="binding site" evidence="11">
    <location>
        <position position="119"/>
    </location>
    <ligand>
        <name>ATP</name>
        <dbReference type="ChEBI" id="CHEBI:30616"/>
    </ligand>
</feature>
<evidence type="ECO:0000256" key="8">
    <source>
        <dbReference type="ARBA" id="ARBA00022840"/>
    </source>
</evidence>
<keyword evidence="7 11" id="KW-0418">Kinase</keyword>
<keyword evidence="13" id="KW-1185">Reference proteome</keyword>
<evidence type="ECO:0000256" key="9">
    <source>
        <dbReference type="ARBA" id="ARBA00023141"/>
    </source>
</evidence>
<dbReference type="HAMAP" id="MF_00109">
    <property type="entry name" value="Shikimate_kinase"/>
    <property type="match status" value="1"/>
</dbReference>
<feature type="binding site" evidence="11">
    <location>
        <begin position="12"/>
        <end position="17"/>
    </location>
    <ligand>
        <name>ATP</name>
        <dbReference type="ChEBI" id="CHEBI:30616"/>
    </ligand>
</feature>
<feature type="binding site" evidence="11">
    <location>
        <position position="137"/>
    </location>
    <ligand>
        <name>substrate</name>
    </ligand>
</feature>
<evidence type="ECO:0000313" key="12">
    <source>
        <dbReference type="EMBL" id="PBB05775.1"/>
    </source>
</evidence>
<comment type="function">
    <text evidence="11">Catalyzes the specific phosphorylation of the 3-hydroxyl group of shikimic acid using ATP as a cosubstrate.</text>
</comment>
<keyword evidence="11" id="KW-0479">Metal-binding</keyword>
<keyword evidence="5 11" id="KW-0808">Transferase</keyword>
<evidence type="ECO:0000256" key="5">
    <source>
        <dbReference type="ARBA" id="ARBA00022679"/>
    </source>
</evidence>
<dbReference type="SUPFAM" id="SSF52540">
    <property type="entry name" value="P-loop containing nucleoside triphosphate hydrolases"/>
    <property type="match status" value="1"/>
</dbReference>
<comment type="subunit">
    <text evidence="11">Monomer.</text>
</comment>
<dbReference type="InterPro" id="IPR023000">
    <property type="entry name" value="Shikimate_kinase_CS"/>
</dbReference>
<keyword evidence="8 11" id="KW-0067">ATP-binding</keyword>
<gene>
    <name evidence="11" type="primary">aroK</name>
    <name evidence="12" type="ORF">CKW00_07180</name>
</gene>
<evidence type="ECO:0000256" key="11">
    <source>
        <dbReference type="HAMAP-Rule" id="MF_00109"/>
    </source>
</evidence>
<comment type="subcellular location">
    <subcellularLocation>
        <location evidence="11">Cytoplasm</location>
    </subcellularLocation>
</comment>
<dbReference type="Proteomes" id="UP000217561">
    <property type="component" value="Unassembled WGS sequence"/>
</dbReference>
<evidence type="ECO:0000256" key="4">
    <source>
        <dbReference type="ARBA" id="ARBA00022605"/>
    </source>
</evidence>
<feature type="binding site" evidence="11">
    <location>
        <position position="16"/>
    </location>
    <ligand>
        <name>Mg(2+)</name>
        <dbReference type="ChEBI" id="CHEBI:18420"/>
    </ligand>
</feature>
<feature type="binding site" evidence="11">
    <location>
        <position position="58"/>
    </location>
    <ligand>
        <name>substrate</name>
    </ligand>
</feature>
<dbReference type="PANTHER" id="PTHR21087">
    <property type="entry name" value="SHIKIMATE KINASE"/>
    <property type="match status" value="1"/>
</dbReference>
<protein>
    <recommendedName>
        <fullName evidence="3 11">Shikimate kinase</fullName>
        <shortName evidence="11">SK</shortName>
        <ecNumber evidence="3 11">2.7.1.71</ecNumber>
    </recommendedName>
</protein>
<dbReference type="InterPro" id="IPR027417">
    <property type="entry name" value="P-loop_NTPase"/>
</dbReference>
<dbReference type="PRINTS" id="PR01100">
    <property type="entry name" value="SHIKIMTKNASE"/>
</dbReference>
<evidence type="ECO:0000256" key="7">
    <source>
        <dbReference type="ARBA" id="ARBA00022777"/>
    </source>
</evidence>
<keyword evidence="6 11" id="KW-0547">Nucleotide-binding</keyword>
<dbReference type="Pfam" id="PF01202">
    <property type="entry name" value="SKI"/>
    <property type="match status" value="1"/>
</dbReference>
<dbReference type="Gene3D" id="3.40.50.300">
    <property type="entry name" value="P-loop containing nucleotide triphosphate hydrolases"/>
    <property type="match status" value="1"/>
</dbReference>
<comment type="caution">
    <text evidence="11">Lacks conserved residue(s) required for the propagation of feature annotation.</text>
</comment>
<feature type="binding site" evidence="11">
    <location>
        <position position="34"/>
    </location>
    <ligand>
        <name>substrate</name>
    </ligand>
</feature>
<keyword evidence="4 11" id="KW-0028">Amino-acid biosynthesis</keyword>
<dbReference type="RefSeq" id="WP_095822001.1">
    <property type="nucleotide sequence ID" value="NZ_NSGH01000009.1"/>
</dbReference>
<comment type="pathway">
    <text evidence="1 11">Metabolic intermediate biosynthesis; chorismate biosynthesis; chorismate from D-erythrose 4-phosphate and phosphoenolpyruvate: step 5/7.</text>
</comment>
<feature type="binding site" evidence="11">
    <location>
        <position position="80"/>
    </location>
    <ligand>
        <name>substrate</name>
    </ligand>
</feature>
<evidence type="ECO:0000256" key="10">
    <source>
        <dbReference type="ARBA" id="ARBA00048567"/>
    </source>
</evidence>
<name>A0ABX4HS73_9BACI</name>
<dbReference type="InterPro" id="IPR031322">
    <property type="entry name" value="Shikimate/glucono_kinase"/>
</dbReference>
<comment type="similarity">
    <text evidence="2 11">Belongs to the shikimate kinase family.</text>
</comment>
<evidence type="ECO:0000256" key="2">
    <source>
        <dbReference type="ARBA" id="ARBA00006997"/>
    </source>
</evidence>
<dbReference type="PANTHER" id="PTHR21087:SF16">
    <property type="entry name" value="SHIKIMATE KINASE 1, CHLOROPLASTIC"/>
    <property type="match status" value="1"/>
</dbReference>
<evidence type="ECO:0000313" key="13">
    <source>
        <dbReference type="Proteomes" id="UP000217561"/>
    </source>
</evidence>
<reference evidence="12 13" key="1">
    <citation type="submission" date="2017-08" db="EMBL/GenBank/DDBJ databases">
        <title>Salimicrobium alkalisoli sp. nov., isolated from saline alkaline soil.</title>
        <authorList>
            <person name="Zhang G."/>
            <person name="Xiong Q."/>
        </authorList>
    </citation>
    <scope>NUCLEOTIDE SEQUENCE [LARGE SCALE GENOMIC DNA]</scope>
    <source>
        <strain evidence="12 13">WN024</strain>
    </source>
</reference>
<comment type="catalytic activity">
    <reaction evidence="10 11">
        <text>shikimate + ATP = 3-phosphoshikimate + ADP + H(+)</text>
        <dbReference type="Rhea" id="RHEA:13121"/>
        <dbReference type="ChEBI" id="CHEBI:15378"/>
        <dbReference type="ChEBI" id="CHEBI:30616"/>
        <dbReference type="ChEBI" id="CHEBI:36208"/>
        <dbReference type="ChEBI" id="CHEBI:145989"/>
        <dbReference type="ChEBI" id="CHEBI:456216"/>
        <dbReference type="EC" id="2.7.1.71"/>
    </reaction>
</comment>
<comment type="caution">
    <text evidence="12">The sequence shown here is derived from an EMBL/GenBank/DDBJ whole genome shotgun (WGS) entry which is preliminary data.</text>
</comment>
<accession>A0ABX4HS73</accession>
<sequence length="169" mass="19868">MEKSIAIIGFMGVGKTTVGSLLSEKLNRTFIDVDKEIERYHDMKIRDIFTAYGEKMFRDEEKKFISYYAKQPGTILSLGGGAFLQEEIKDVCMAQCHVVFLDISWEIWKSRIDELMEDRPVLRNKTTEEIRQLFEERKSVYRDHHERFLTDGYTEEQVADVIIERLSLT</sequence>
<dbReference type="CDD" id="cd00464">
    <property type="entry name" value="SK"/>
    <property type="match status" value="1"/>
</dbReference>
<evidence type="ECO:0000256" key="6">
    <source>
        <dbReference type="ARBA" id="ARBA00022741"/>
    </source>
</evidence>
<proteinExistence type="inferred from homology"/>
<keyword evidence="11" id="KW-0963">Cytoplasm</keyword>
<dbReference type="PROSITE" id="PS01128">
    <property type="entry name" value="SHIKIMATE_KINASE"/>
    <property type="match status" value="1"/>
</dbReference>
<dbReference type="InterPro" id="IPR000623">
    <property type="entry name" value="Shikimate_kinase/TSH1"/>
</dbReference>
<dbReference type="EMBL" id="NSGH01000009">
    <property type="protein sequence ID" value="PBB05775.1"/>
    <property type="molecule type" value="Genomic_DNA"/>
</dbReference>
<evidence type="ECO:0000256" key="3">
    <source>
        <dbReference type="ARBA" id="ARBA00012154"/>
    </source>
</evidence>
<evidence type="ECO:0000256" key="1">
    <source>
        <dbReference type="ARBA" id="ARBA00004842"/>
    </source>
</evidence>